<sequence>MKGLYLKNGKVGYRYIPKVACTSIKEKIYEIENNKKFNREEYKKHIHQYMNHQHLKPITECDFRFIVVRDPVKRFLSAFSNRIGYYKELSKEYIKENTPELLNEIKIFNPNIKEFINNFHTYMKVPVIHHHFCPISDFLEGEDLSFFSKVYKMEKLNELESDLSVIYGTDIQFEKTQTGGKKIDIGSLKRSDLDLIINFYNDDYALLNDMYSPSEAVNEWKIKSNSDSEAPFIIWTLRRCGGTNLGEALFKASKFNAVQHEPFNGDRIFGHITRSWSNTKDKELLYKNIREVLEKKPLIKHCFEIIPDEVNEALVKISSELNYKHLFLYREHPTDRLLSLNYAQTTGIWGKEHKNTVKLDEKIFDKPVDINRLIKHEQDSRRKIKLIHRNINKLHANPLALTFESLYQGAYEYSESLVMSTFKCLGLKFDDISPNTLKKMLRGGGQGTKEDYLRFPGADNLKEQANKLPRLLLAPPLKIANLEIDNTIGTDHFELWDGMPATEAGRSYLSGIILTKDESEILIMNEYGDKIKITTKLPSPKIKLLYPDNKKSANSRFLTTPIEKGKYYIKINKNGRFKTKAQFDFI</sequence>
<evidence type="ECO:0000313" key="1">
    <source>
        <dbReference type="EMBL" id="MFH7566177.1"/>
    </source>
</evidence>
<gene>
    <name evidence="1" type="ORF">AB9R89_12665</name>
</gene>
<proteinExistence type="predicted"/>
<dbReference type="Gene3D" id="3.40.50.300">
    <property type="entry name" value="P-loop containing nucleotide triphosphate hydrolases"/>
    <property type="match status" value="1"/>
</dbReference>
<dbReference type="RefSeq" id="WP_395545720.1">
    <property type="nucleotide sequence ID" value="NZ_JBGFTR010000021.1"/>
</dbReference>
<comment type="caution">
    <text evidence="1">The sequence shown here is derived from an EMBL/GenBank/DDBJ whole genome shotgun (WGS) entry which is preliminary data.</text>
</comment>
<reference evidence="1 2" key="1">
    <citation type="submission" date="2024-08" db="EMBL/GenBank/DDBJ databases">
        <title>Oceanimonas smirnovii Genome sequencing and assembly.</title>
        <authorList>
            <person name="Tang B."/>
        </authorList>
    </citation>
    <scope>NUCLEOTIDE SEQUENCE [LARGE SCALE GENOMIC DNA]</scope>
    <source>
        <strain evidence="1 2">OS2020-119</strain>
    </source>
</reference>
<evidence type="ECO:0000313" key="2">
    <source>
        <dbReference type="Proteomes" id="UP001610706"/>
    </source>
</evidence>
<name>A0ABW7P3Y3_9GAMM</name>
<protein>
    <submittedName>
        <fullName evidence="1">Sulfotransferase family 2 domain-containing protein</fullName>
    </submittedName>
</protein>
<dbReference type="Pfam" id="PF03567">
    <property type="entry name" value="Sulfotransfer_2"/>
    <property type="match status" value="1"/>
</dbReference>
<organism evidence="1 2">
    <name type="scientific">Oceanimonas smirnovii</name>
    <dbReference type="NCBI Taxonomy" id="264574"/>
    <lineage>
        <taxon>Bacteria</taxon>
        <taxon>Pseudomonadati</taxon>
        <taxon>Pseudomonadota</taxon>
        <taxon>Gammaproteobacteria</taxon>
        <taxon>Aeromonadales</taxon>
        <taxon>Aeromonadaceae</taxon>
        <taxon>Oceanimonas</taxon>
    </lineage>
</organism>
<dbReference type="Proteomes" id="UP001610706">
    <property type="component" value="Unassembled WGS sequence"/>
</dbReference>
<dbReference type="InterPro" id="IPR027417">
    <property type="entry name" value="P-loop_NTPase"/>
</dbReference>
<accession>A0ABW7P3Y3</accession>
<dbReference type="EMBL" id="JBGFTR010000021">
    <property type="protein sequence ID" value="MFH7566177.1"/>
    <property type="molecule type" value="Genomic_DNA"/>
</dbReference>
<keyword evidence="2" id="KW-1185">Reference proteome</keyword>
<dbReference type="InterPro" id="IPR005331">
    <property type="entry name" value="Sulfotransferase"/>
</dbReference>